<dbReference type="InterPro" id="IPR010982">
    <property type="entry name" value="Lambda_DNA-bd_dom_sf"/>
</dbReference>
<dbReference type="SUPFAM" id="SSF47413">
    <property type="entry name" value="lambda repressor-like DNA-binding domains"/>
    <property type="match status" value="1"/>
</dbReference>
<keyword evidence="3" id="KW-1185">Reference proteome</keyword>
<dbReference type="GO" id="GO:0003677">
    <property type="term" value="F:DNA binding"/>
    <property type="evidence" value="ECO:0007669"/>
    <property type="project" value="InterPro"/>
</dbReference>
<evidence type="ECO:0000259" key="1">
    <source>
        <dbReference type="PROSITE" id="PS50943"/>
    </source>
</evidence>
<dbReference type="EMBL" id="MLJI01000001">
    <property type="protein sequence ID" value="ORM94902.1"/>
    <property type="molecule type" value="Genomic_DNA"/>
</dbReference>
<comment type="caution">
    <text evidence="2">The sequence shown here is derived from an EMBL/GenBank/DDBJ whole genome shotgun (WGS) entry which is preliminary data.</text>
</comment>
<dbReference type="RefSeq" id="WP_084876725.1">
    <property type="nucleotide sequence ID" value="NZ_MLJI01000001.1"/>
</dbReference>
<dbReference type="PROSITE" id="PS50943">
    <property type="entry name" value="HTH_CROC1"/>
    <property type="match status" value="1"/>
</dbReference>
<dbReference type="SMART" id="SM00530">
    <property type="entry name" value="HTH_XRE"/>
    <property type="match status" value="1"/>
</dbReference>
<dbReference type="CDD" id="cd00093">
    <property type="entry name" value="HTH_XRE"/>
    <property type="match status" value="1"/>
</dbReference>
<name>A0A1X1EY52_PANCY</name>
<reference evidence="2 3" key="1">
    <citation type="journal article" date="2017" name="Antonie Van Leeuwenhoek">
        <title>Phylogenomic resolution of the bacterial genus Pantoea and its relationship with Erwinia and Tatumella.</title>
        <authorList>
            <person name="Palmer M."/>
            <person name="Steenkamp E.T."/>
            <person name="Coetzee M.P."/>
            <person name="Chan W.Y."/>
            <person name="van Zyl E."/>
            <person name="De Maayer P."/>
            <person name="Coutinho T.A."/>
            <person name="Blom J."/>
            <person name="Smits T.H."/>
            <person name="Duffy B."/>
            <person name="Venter S.N."/>
        </authorList>
    </citation>
    <scope>NUCLEOTIDE SEQUENCE [LARGE SCALE GENOMIC DNA]</scope>
    <source>
        <strain evidence="2 3">LMG 2657</strain>
    </source>
</reference>
<dbReference type="STRING" id="55209.HA50_16750"/>
<accession>A0A1X1EY52</accession>
<dbReference type="AlphaFoldDB" id="A0A1X1EY52"/>
<protein>
    <recommendedName>
        <fullName evidence="1">HTH cro/C1-type domain-containing protein</fullName>
    </recommendedName>
</protein>
<dbReference type="Pfam" id="PF01381">
    <property type="entry name" value="HTH_3"/>
    <property type="match status" value="1"/>
</dbReference>
<feature type="domain" description="HTH cro/C1-type" evidence="1">
    <location>
        <begin position="38"/>
        <end position="90"/>
    </location>
</feature>
<dbReference type="InterPro" id="IPR001387">
    <property type="entry name" value="Cro/C1-type_HTH"/>
</dbReference>
<dbReference type="OrthoDB" id="6891141at2"/>
<dbReference type="Gene3D" id="1.10.260.40">
    <property type="entry name" value="lambda repressor-like DNA-binding domains"/>
    <property type="match status" value="1"/>
</dbReference>
<evidence type="ECO:0000313" key="2">
    <source>
        <dbReference type="EMBL" id="ORM94902.1"/>
    </source>
</evidence>
<organism evidence="2 3">
    <name type="scientific">Pantoea cypripedii</name>
    <name type="common">Pectobacterium cypripedii</name>
    <name type="synonym">Erwinia cypripedii</name>
    <dbReference type="NCBI Taxonomy" id="55209"/>
    <lineage>
        <taxon>Bacteria</taxon>
        <taxon>Pseudomonadati</taxon>
        <taxon>Pseudomonadota</taxon>
        <taxon>Gammaproteobacteria</taxon>
        <taxon>Enterobacterales</taxon>
        <taxon>Erwiniaceae</taxon>
        <taxon>Pantoea</taxon>
    </lineage>
</organism>
<gene>
    <name evidence="2" type="ORF">HA50_16750</name>
</gene>
<evidence type="ECO:0000313" key="3">
    <source>
        <dbReference type="Proteomes" id="UP000193749"/>
    </source>
</evidence>
<dbReference type="Proteomes" id="UP000193749">
    <property type="component" value="Unassembled WGS sequence"/>
</dbReference>
<proteinExistence type="predicted"/>
<sequence length="98" mass="11006">MTMNLHNWDDVRNELLRDEATSEALEVVLMRKKLIAAMAQRRRLSKITQAKIAVQIGVSKQAISKFESGSSSPTLDVVFRYAEALGIDLFSKIKHAFA</sequence>